<accession>A0A059ABZ8</accession>
<dbReference type="InParanoid" id="A0A059ABZ8"/>
<protein>
    <recommendedName>
        <fullName evidence="2">PUB 62/63 C-terminal domain-containing protein</fullName>
    </recommendedName>
</protein>
<dbReference type="STRING" id="71139.A0A059ABZ8"/>
<dbReference type="Gramene" id="KCW51264">
    <property type="protein sequence ID" value="KCW51264"/>
    <property type="gene ID" value="EUGRSUZ_J00840"/>
</dbReference>
<evidence type="ECO:0000313" key="3">
    <source>
        <dbReference type="EMBL" id="KCW51264.1"/>
    </source>
</evidence>
<dbReference type="FunCoup" id="A0A059ABZ8">
    <property type="interactions" value="1896"/>
</dbReference>
<dbReference type="InterPro" id="IPR057649">
    <property type="entry name" value="PUB62-63_C"/>
</dbReference>
<gene>
    <name evidence="3" type="ORF">EUGRSUZ_J00840</name>
</gene>
<proteinExistence type="predicted"/>
<evidence type="ECO:0000256" key="1">
    <source>
        <dbReference type="SAM" id="MobiDB-lite"/>
    </source>
</evidence>
<dbReference type="OMA" id="SMRRVNR"/>
<feature type="compositionally biased region" description="Low complexity" evidence="1">
    <location>
        <begin position="1"/>
        <end position="16"/>
    </location>
</feature>
<dbReference type="KEGG" id="egr:104421574"/>
<dbReference type="PANTHER" id="PTHR33644">
    <property type="entry name" value="U-BOX DOMAIN-CONTAINING PROTEIN 62-RELATED"/>
    <property type="match status" value="1"/>
</dbReference>
<sequence>MQQQASSAPAASSRPDNPSPPPAPPASSASAVKRSPAATPTAPPSLAPLSSAPHRRDAPGGPAPPPLLAAAHPPGAEAAVTSSMARVRLSDIAPYDGAPAGPYLRAVEALSGSLTRHNAAVIELGPEDAALMRCGLEAAKLYLRTRSQAPAAGKGSPRGVYLYRAGRPIEDGDSSPPCMGEIFKCMGKVARAALCAIARHLRLRSDAFNHLLDDIPLPANEVSSSVLLASYSPNTLQNGKITISGGKLSVNAEVEKGLLTLISSDNPGVQVFDPNGRWYLADGGSSFGDLLLVTGKALSHITAGLRPAALHRAAPDCFAGSFGGGRTSLAFRLMPQSNAVLDCSPIAAAGHVIPQSYVRVSVSQFMDDLSAEEDALCPNPENVCVPGNNSNKEPTLRSVLSDPISGAFLEDAVVVSCGHSFGGFMLKRVIETSRCTLCSAEIKGNTFIPNHALRAAAAAVKLEDDRRLFHNAQLRKRRKEMGDQADPMRRSHRENGESGADNGLHKGVQYPFMVNEKVLIKGNKRTPEKFVGKEAIITSQCLNGWYLLKIIESGENVRLQYRSLEKIPNSNSIDDRCPSQIQNGSS</sequence>
<dbReference type="AlphaFoldDB" id="A0A059ABZ8"/>
<dbReference type="eggNOG" id="ENOG502QUR5">
    <property type="taxonomic scope" value="Eukaryota"/>
</dbReference>
<reference evidence="3" key="1">
    <citation type="submission" date="2013-07" db="EMBL/GenBank/DDBJ databases">
        <title>The genome of Eucalyptus grandis.</title>
        <authorList>
            <person name="Schmutz J."/>
            <person name="Hayes R."/>
            <person name="Myburg A."/>
            <person name="Tuskan G."/>
            <person name="Grattapaglia D."/>
            <person name="Rokhsar D.S."/>
        </authorList>
    </citation>
    <scope>NUCLEOTIDE SEQUENCE</scope>
    <source>
        <tissue evidence="3">Leaf extractions</tissue>
    </source>
</reference>
<feature type="compositionally biased region" description="Low complexity" evidence="1">
    <location>
        <begin position="26"/>
        <end position="40"/>
    </location>
</feature>
<evidence type="ECO:0000259" key="2">
    <source>
        <dbReference type="Pfam" id="PF23112"/>
    </source>
</evidence>
<dbReference type="Gene3D" id="2.60.120.330">
    <property type="entry name" value="B-lactam Antibiotic, Isopenicillin N Synthase, Chain"/>
    <property type="match status" value="1"/>
</dbReference>
<feature type="region of interest" description="Disordered" evidence="1">
    <location>
        <begin position="476"/>
        <end position="505"/>
    </location>
</feature>
<feature type="domain" description="PUB 62/63 C-terminal" evidence="2">
    <location>
        <begin position="508"/>
        <end position="566"/>
    </location>
</feature>
<dbReference type="SUPFAM" id="SSF51197">
    <property type="entry name" value="Clavaminate synthase-like"/>
    <property type="match status" value="1"/>
</dbReference>
<feature type="compositionally biased region" description="Basic and acidic residues" evidence="1">
    <location>
        <begin position="480"/>
        <end position="496"/>
    </location>
</feature>
<dbReference type="EMBL" id="KK198762">
    <property type="protein sequence ID" value="KCW51264.1"/>
    <property type="molecule type" value="Genomic_DNA"/>
</dbReference>
<organism evidence="3">
    <name type="scientific">Eucalyptus grandis</name>
    <name type="common">Flooded gum</name>
    <dbReference type="NCBI Taxonomy" id="71139"/>
    <lineage>
        <taxon>Eukaryota</taxon>
        <taxon>Viridiplantae</taxon>
        <taxon>Streptophyta</taxon>
        <taxon>Embryophyta</taxon>
        <taxon>Tracheophyta</taxon>
        <taxon>Spermatophyta</taxon>
        <taxon>Magnoliopsida</taxon>
        <taxon>eudicotyledons</taxon>
        <taxon>Gunneridae</taxon>
        <taxon>Pentapetalae</taxon>
        <taxon>rosids</taxon>
        <taxon>malvids</taxon>
        <taxon>Myrtales</taxon>
        <taxon>Myrtaceae</taxon>
        <taxon>Myrtoideae</taxon>
        <taxon>Eucalypteae</taxon>
        <taxon>Eucalyptus</taxon>
    </lineage>
</organism>
<dbReference type="SUPFAM" id="SSF57850">
    <property type="entry name" value="RING/U-box"/>
    <property type="match status" value="1"/>
</dbReference>
<dbReference type="InterPro" id="IPR027443">
    <property type="entry name" value="IPNS-like_sf"/>
</dbReference>
<dbReference type="Pfam" id="PF23112">
    <property type="entry name" value="PUB62-63_C"/>
    <property type="match status" value="1"/>
</dbReference>
<dbReference type="OrthoDB" id="511285at2759"/>
<name>A0A059ABZ8_EUCGR</name>
<dbReference type="PANTHER" id="PTHR33644:SF3">
    <property type="entry name" value="RING_U-BOX SUPERFAMILY PROTEIN"/>
    <property type="match status" value="1"/>
</dbReference>
<feature type="region of interest" description="Disordered" evidence="1">
    <location>
        <begin position="1"/>
        <end position="75"/>
    </location>
</feature>
<dbReference type="InterPro" id="IPR013083">
    <property type="entry name" value="Znf_RING/FYVE/PHD"/>
</dbReference>
<dbReference type="Gene3D" id="3.30.40.10">
    <property type="entry name" value="Zinc/RING finger domain, C3HC4 (zinc finger)"/>
    <property type="match status" value="1"/>
</dbReference>